<dbReference type="RefSeq" id="WP_175577318.1">
    <property type="nucleotide sequence ID" value="NZ_MKIM01000033.1"/>
</dbReference>
<dbReference type="AlphaFoldDB" id="A0A1Q8ZKR9"/>
<protein>
    <recommendedName>
        <fullName evidence="3">Outer membrane protein beta-barrel domain-containing protein</fullName>
    </recommendedName>
</protein>
<accession>A0A1Q8ZKR9</accession>
<evidence type="ECO:0000313" key="2">
    <source>
        <dbReference type="Proteomes" id="UP000186894"/>
    </source>
</evidence>
<dbReference type="STRING" id="1867956.BJF95_13320"/>
<proteinExistence type="predicted"/>
<reference evidence="1 2" key="1">
    <citation type="submission" date="2016-09" db="EMBL/GenBank/DDBJ databases">
        <title>Rhizobium oryziradicis sp. nov., isolated from the root of rice.</title>
        <authorList>
            <person name="Zhao J."/>
            <person name="Zhang X."/>
        </authorList>
    </citation>
    <scope>NUCLEOTIDE SEQUENCE [LARGE SCALE GENOMIC DNA]</scope>
    <source>
        <strain evidence="1 2">N19</strain>
    </source>
</reference>
<sequence length="250" mass="27643">MAQSADVNPVSTTDQKDWTLVISPYIWTASLNGNGTLAGFDTDVNVPFSDIFNHLDFAVMGNVEITNDRFGAYFDGQYVRTSQSENLLGNKVGLDIKTTTLSAGAFFTAYESELAGNTLFGKPRTMSIQPTAGIRWTQLEASVSALGVRLDRHSNWTDPFVGTRLNYDLTDRWNLFSEVDVGGFGTGSKISVNAQSYLGYRTMMAGNPTILRAGYRVLYQDYQGKDFDGSRPFRWSVTQHGPVIGFSMLF</sequence>
<dbReference type="Proteomes" id="UP000186894">
    <property type="component" value="Unassembled WGS sequence"/>
</dbReference>
<organism evidence="1 2">
    <name type="scientific">Rhizobium oryziradicis</name>
    <dbReference type="NCBI Taxonomy" id="1867956"/>
    <lineage>
        <taxon>Bacteria</taxon>
        <taxon>Pseudomonadati</taxon>
        <taxon>Pseudomonadota</taxon>
        <taxon>Alphaproteobacteria</taxon>
        <taxon>Hyphomicrobiales</taxon>
        <taxon>Rhizobiaceae</taxon>
        <taxon>Rhizobium/Agrobacterium group</taxon>
        <taxon>Rhizobium</taxon>
    </lineage>
</organism>
<evidence type="ECO:0000313" key="1">
    <source>
        <dbReference type="EMBL" id="OLP42493.1"/>
    </source>
</evidence>
<dbReference type="EMBL" id="MKIM01000033">
    <property type="protein sequence ID" value="OLP42493.1"/>
    <property type="molecule type" value="Genomic_DNA"/>
</dbReference>
<name>A0A1Q8ZKR9_9HYPH</name>
<comment type="caution">
    <text evidence="1">The sequence shown here is derived from an EMBL/GenBank/DDBJ whole genome shotgun (WGS) entry which is preliminary data.</text>
</comment>
<evidence type="ECO:0008006" key="3">
    <source>
        <dbReference type="Google" id="ProtNLM"/>
    </source>
</evidence>
<gene>
    <name evidence="1" type="ORF">BJF95_13320</name>
</gene>
<keyword evidence="2" id="KW-1185">Reference proteome</keyword>